<dbReference type="PANTHER" id="PTHR14211">
    <property type="entry name" value="GLIOMA SUPPRESSOR CANDIDATE REGION GENE 2"/>
    <property type="match status" value="1"/>
</dbReference>
<evidence type="ECO:0000256" key="5">
    <source>
        <dbReference type="PIRNR" id="PIRNR017302"/>
    </source>
</evidence>
<reference evidence="7" key="2">
    <citation type="submission" date="2021-01" db="EMBL/GenBank/DDBJ databases">
        <authorList>
            <person name="Schikora-Tamarit M.A."/>
        </authorList>
    </citation>
    <scope>NUCLEOTIDE SEQUENCE</scope>
    <source>
        <strain evidence="7">CBS6075</strain>
    </source>
</reference>
<comment type="subcellular location">
    <subcellularLocation>
        <location evidence="5">Nucleus</location>
        <location evidence="5">Nucleolus</location>
    </subcellularLocation>
    <subcellularLocation>
        <location evidence="5">Nucleus</location>
        <location evidence="5">Nucleoplasm</location>
    </subcellularLocation>
</comment>
<name>A0A9P8P729_9ASCO</name>
<evidence type="ECO:0000256" key="1">
    <source>
        <dbReference type="ARBA" id="ARBA00008838"/>
    </source>
</evidence>
<dbReference type="InterPro" id="IPR011687">
    <property type="entry name" value="Nop53/GLTSCR2"/>
</dbReference>
<dbReference type="GO" id="GO:0005730">
    <property type="term" value="C:nucleolus"/>
    <property type="evidence" value="ECO:0007669"/>
    <property type="project" value="UniProtKB-SubCell"/>
</dbReference>
<feature type="region of interest" description="Disordered" evidence="6">
    <location>
        <begin position="227"/>
        <end position="283"/>
    </location>
</feature>
<protein>
    <recommendedName>
        <fullName evidence="2 5">Ribosome biogenesis protein NOP53</fullName>
    </recommendedName>
</protein>
<evidence type="ECO:0000256" key="6">
    <source>
        <dbReference type="SAM" id="MobiDB-lite"/>
    </source>
</evidence>
<dbReference type="OrthoDB" id="5072at2759"/>
<comment type="caution">
    <text evidence="7">The sequence shown here is derived from an EMBL/GenBank/DDBJ whole genome shotgun (WGS) entry which is preliminary data.</text>
</comment>
<feature type="region of interest" description="Disordered" evidence="6">
    <location>
        <begin position="310"/>
        <end position="329"/>
    </location>
</feature>
<evidence type="ECO:0000256" key="2">
    <source>
        <dbReference type="ARBA" id="ARBA00018339"/>
    </source>
</evidence>
<evidence type="ECO:0000256" key="4">
    <source>
        <dbReference type="ARBA" id="ARBA00023242"/>
    </source>
</evidence>
<dbReference type="PANTHER" id="PTHR14211:SF7">
    <property type="entry name" value="RIBOSOME BIOGENESIS PROTEIN NOP53"/>
    <property type="match status" value="1"/>
</dbReference>
<feature type="compositionally biased region" description="Acidic residues" evidence="6">
    <location>
        <begin position="230"/>
        <end position="252"/>
    </location>
</feature>
<dbReference type="RefSeq" id="XP_046061470.1">
    <property type="nucleotide sequence ID" value="XM_046205535.1"/>
</dbReference>
<accession>A0A9P8P729</accession>
<reference evidence="7" key="1">
    <citation type="journal article" date="2021" name="Open Biol.">
        <title>Shared evolutionary footprints suggest mitochondrial oxidative damage underlies multiple complex I losses in fungi.</title>
        <authorList>
            <person name="Schikora-Tamarit M.A."/>
            <person name="Marcet-Houben M."/>
            <person name="Nosek J."/>
            <person name="Gabaldon T."/>
        </authorList>
    </citation>
    <scope>NUCLEOTIDE SEQUENCE</scope>
    <source>
        <strain evidence="7">CBS6075</strain>
    </source>
</reference>
<proteinExistence type="inferred from homology"/>
<sequence>MQVDRPQTKQSSRKGRRAWRKNIDLDDIESGLEQRREDLIHHGTEIDNVDSGELFFIDDEADEKVVKKMKRENVKSLKSQEILNQRSKVPALEPGKKKKIQGVEKKEVHKLMQLAGRVQGVSKTQAAAADEGLVKADKALDPWSETEQKEYVPSLSGYTAPSKAPKTLSETPVTVRNVGVIPHEGKSYNPSFESWQELTKQEFFKESTKEEQRLALQAHEEKIQYLIANLEDDEIDDNQNDEEEEEEEEDTSDVTKLSLNPAVKNKEKTKTQRNKEKRHKERVKLENDLKELKLRIKKIEELPDVIDEITSRQPRPKQDKVAKEKKKLGTKHNPVEGLLEVKLSDELSDSLRKLKPEGNLLYDQMRSLQASGKVESRKPVKQKRKYAPKVSEKWTYKDFKG</sequence>
<comment type="similarity">
    <text evidence="1 5">Belongs to the NOP53 family.</text>
</comment>
<comment type="function">
    <text evidence="5">May play a role in ribosome biogenesis.</text>
</comment>
<dbReference type="Proteomes" id="UP000769157">
    <property type="component" value="Unassembled WGS sequence"/>
</dbReference>
<evidence type="ECO:0000313" key="7">
    <source>
        <dbReference type="EMBL" id="KAH3666266.1"/>
    </source>
</evidence>
<dbReference type="GO" id="GO:0008097">
    <property type="term" value="F:5S rRNA binding"/>
    <property type="evidence" value="ECO:0007669"/>
    <property type="project" value="TreeGrafter"/>
</dbReference>
<keyword evidence="8" id="KW-1185">Reference proteome</keyword>
<feature type="compositionally biased region" description="Basic and acidic residues" evidence="6">
    <location>
        <begin position="264"/>
        <end position="274"/>
    </location>
</feature>
<dbReference type="GO" id="GO:0000027">
    <property type="term" value="P:ribosomal large subunit assembly"/>
    <property type="evidence" value="ECO:0007669"/>
    <property type="project" value="UniProtKB-UniRule"/>
</dbReference>
<dbReference type="PIRSF" id="PIRSF017302">
    <property type="entry name" value="Gltscr2"/>
    <property type="match status" value="1"/>
</dbReference>
<dbReference type="GO" id="GO:0005654">
    <property type="term" value="C:nucleoplasm"/>
    <property type="evidence" value="ECO:0007669"/>
    <property type="project" value="UniProtKB-SubCell"/>
</dbReference>
<gene>
    <name evidence="7" type="ORF">OGAPHI_004455</name>
</gene>
<keyword evidence="3 5" id="KW-0690">Ribosome biogenesis</keyword>
<dbReference type="EMBL" id="JAEUBE010000295">
    <property type="protein sequence ID" value="KAH3666266.1"/>
    <property type="molecule type" value="Genomic_DNA"/>
</dbReference>
<evidence type="ECO:0000313" key="8">
    <source>
        <dbReference type="Proteomes" id="UP000769157"/>
    </source>
</evidence>
<dbReference type="GO" id="GO:0006364">
    <property type="term" value="P:rRNA processing"/>
    <property type="evidence" value="ECO:0007669"/>
    <property type="project" value="TreeGrafter"/>
</dbReference>
<dbReference type="GeneID" id="70236420"/>
<dbReference type="AlphaFoldDB" id="A0A9P8P729"/>
<dbReference type="Pfam" id="PF07767">
    <property type="entry name" value="Nop53"/>
    <property type="match status" value="1"/>
</dbReference>
<organism evidence="7 8">
    <name type="scientific">Ogataea philodendri</name>
    <dbReference type="NCBI Taxonomy" id="1378263"/>
    <lineage>
        <taxon>Eukaryota</taxon>
        <taxon>Fungi</taxon>
        <taxon>Dikarya</taxon>
        <taxon>Ascomycota</taxon>
        <taxon>Saccharomycotina</taxon>
        <taxon>Pichiomycetes</taxon>
        <taxon>Pichiales</taxon>
        <taxon>Pichiaceae</taxon>
        <taxon>Ogataea</taxon>
    </lineage>
</organism>
<feature type="region of interest" description="Disordered" evidence="6">
    <location>
        <begin position="145"/>
        <end position="170"/>
    </location>
</feature>
<evidence type="ECO:0000256" key="3">
    <source>
        <dbReference type="ARBA" id="ARBA00022517"/>
    </source>
</evidence>
<keyword evidence="4 5" id="KW-0539">Nucleus</keyword>